<comment type="caution">
    <text evidence="2">The sequence shown here is derived from an EMBL/GenBank/DDBJ whole genome shotgun (WGS) entry which is preliminary data.</text>
</comment>
<dbReference type="InterPro" id="IPR001538">
    <property type="entry name" value="Man6P_isomerase-2_C"/>
</dbReference>
<protein>
    <submittedName>
        <fullName evidence="2">Mannose-6-phosphate isomerase</fullName>
    </submittedName>
</protein>
<dbReference type="Proteomes" id="UP000176629">
    <property type="component" value="Unassembled WGS sequence"/>
</dbReference>
<dbReference type="CDD" id="cd02213">
    <property type="entry name" value="cupin_PMI_typeII_C"/>
    <property type="match status" value="1"/>
</dbReference>
<dbReference type="AlphaFoldDB" id="A0A1F6XIE1"/>
<dbReference type="InterPro" id="IPR014710">
    <property type="entry name" value="RmlC-like_jellyroll"/>
</dbReference>
<organism evidence="2 3">
    <name type="scientific">Candidatus Nomurabacteria bacterium RIFCSPLOWO2_01_FULL_40_18</name>
    <dbReference type="NCBI Taxonomy" id="1801773"/>
    <lineage>
        <taxon>Bacteria</taxon>
        <taxon>Candidatus Nomuraibacteriota</taxon>
    </lineage>
</organism>
<dbReference type="GO" id="GO:0009298">
    <property type="term" value="P:GDP-mannose biosynthetic process"/>
    <property type="evidence" value="ECO:0007669"/>
    <property type="project" value="TreeGrafter"/>
</dbReference>
<gene>
    <name evidence="2" type="ORF">A3A03_01895</name>
</gene>
<feature type="domain" description="Mannose-6-phosphate isomerase type II C-terminal" evidence="1">
    <location>
        <begin position="9"/>
        <end position="111"/>
    </location>
</feature>
<evidence type="ECO:0000313" key="3">
    <source>
        <dbReference type="Proteomes" id="UP000176629"/>
    </source>
</evidence>
<dbReference type="InterPro" id="IPR011051">
    <property type="entry name" value="RmlC_Cupin_sf"/>
</dbReference>
<proteinExistence type="predicted"/>
<sequence length="116" mass="13527">MVKSKIFQTNKPWGNFRQFTHNEMTTVKVLSVNPNTSLSLQYHNHREEFWKVLSGHPILSVGEKTIKANPGDEFEIPKKELHRIETKNDAVQILEISYGNFDEEDIVRIKDQYGRA</sequence>
<dbReference type="GO" id="GO:0016853">
    <property type="term" value="F:isomerase activity"/>
    <property type="evidence" value="ECO:0007669"/>
    <property type="project" value="UniProtKB-KW"/>
</dbReference>
<dbReference type="Gene3D" id="2.60.120.10">
    <property type="entry name" value="Jelly Rolls"/>
    <property type="match status" value="1"/>
</dbReference>
<dbReference type="PANTHER" id="PTHR46390">
    <property type="entry name" value="MANNOSE-1-PHOSPHATE GUANYLYLTRANSFERASE"/>
    <property type="match status" value="1"/>
</dbReference>
<evidence type="ECO:0000259" key="1">
    <source>
        <dbReference type="Pfam" id="PF01050"/>
    </source>
</evidence>
<dbReference type="SUPFAM" id="SSF51182">
    <property type="entry name" value="RmlC-like cupins"/>
    <property type="match status" value="1"/>
</dbReference>
<dbReference type="InterPro" id="IPR051161">
    <property type="entry name" value="Mannose-6P_isomerase_type2"/>
</dbReference>
<reference evidence="2 3" key="1">
    <citation type="journal article" date="2016" name="Nat. Commun.">
        <title>Thousands of microbial genomes shed light on interconnected biogeochemical processes in an aquifer system.</title>
        <authorList>
            <person name="Anantharaman K."/>
            <person name="Brown C.T."/>
            <person name="Hug L.A."/>
            <person name="Sharon I."/>
            <person name="Castelle C.J."/>
            <person name="Probst A.J."/>
            <person name="Thomas B.C."/>
            <person name="Singh A."/>
            <person name="Wilkins M.J."/>
            <person name="Karaoz U."/>
            <person name="Brodie E.L."/>
            <person name="Williams K.H."/>
            <person name="Hubbard S.S."/>
            <person name="Banfield J.F."/>
        </authorList>
    </citation>
    <scope>NUCLEOTIDE SEQUENCE [LARGE SCALE GENOMIC DNA]</scope>
</reference>
<evidence type="ECO:0000313" key="2">
    <source>
        <dbReference type="EMBL" id="OGI93905.1"/>
    </source>
</evidence>
<keyword evidence="2" id="KW-0413">Isomerase</keyword>
<dbReference type="Pfam" id="PF01050">
    <property type="entry name" value="MannoseP_isomer"/>
    <property type="match status" value="1"/>
</dbReference>
<dbReference type="GO" id="GO:0005976">
    <property type="term" value="P:polysaccharide metabolic process"/>
    <property type="evidence" value="ECO:0007669"/>
    <property type="project" value="InterPro"/>
</dbReference>
<accession>A0A1F6XIE1</accession>
<dbReference type="PANTHER" id="PTHR46390:SF1">
    <property type="entry name" value="MANNOSE-1-PHOSPHATE GUANYLYLTRANSFERASE"/>
    <property type="match status" value="1"/>
</dbReference>
<name>A0A1F6XIE1_9BACT</name>
<dbReference type="GO" id="GO:0004475">
    <property type="term" value="F:mannose-1-phosphate guanylyltransferase (GTP) activity"/>
    <property type="evidence" value="ECO:0007669"/>
    <property type="project" value="TreeGrafter"/>
</dbReference>
<dbReference type="STRING" id="1801773.A3A03_01895"/>
<dbReference type="EMBL" id="MFUX01000036">
    <property type="protein sequence ID" value="OGI93905.1"/>
    <property type="molecule type" value="Genomic_DNA"/>
</dbReference>